<organism evidence="9 10">
    <name type="scientific">Hymenobacter glaciei</name>
    <dbReference type="NCBI Taxonomy" id="877209"/>
    <lineage>
        <taxon>Bacteria</taxon>
        <taxon>Pseudomonadati</taxon>
        <taxon>Bacteroidota</taxon>
        <taxon>Cytophagia</taxon>
        <taxon>Cytophagales</taxon>
        <taxon>Hymenobacteraceae</taxon>
        <taxon>Hymenobacter</taxon>
    </lineage>
</organism>
<proteinExistence type="predicted"/>
<keyword evidence="4" id="KW-0378">Hydrolase</keyword>
<feature type="transmembrane region" description="Helical" evidence="7">
    <location>
        <begin position="137"/>
        <end position="156"/>
    </location>
</feature>
<evidence type="ECO:0000259" key="8">
    <source>
        <dbReference type="SMART" id="SM00014"/>
    </source>
</evidence>
<dbReference type="CDD" id="cd03392">
    <property type="entry name" value="PAP2_like_2"/>
    <property type="match status" value="1"/>
</dbReference>
<gene>
    <name evidence="9" type="ORF">GCM10022409_19320</name>
</gene>
<keyword evidence="10" id="KW-1185">Reference proteome</keyword>
<feature type="transmembrane region" description="Helical" evidence="7">
    <location>
        <begin position="190"/>
        <end position="208"/>
    </location>
</feature>
<dbReference type="SMART" id="SM00014">
    <property type="entry name" value="acidPPc"/>
    <property type="match status" value="1"/>
</dbReference>
<comment type="subcellular location">
    <subcellularLocation>
        <location evidence="1">Cell membrane</location>
        <topology evidence="1">Multi-pass membrane protein</topology>
    </subcellularLocation>
</comment>
<dbReference type="EMBL" id="BAABDK010000016">
    <property type="protein sequence ID" value="GAA4034944.1"/>
    <property type="molecule type" value="Genomic_DNA"/>
</dbReference>
<keyword evidence="5 7" id="KW-1133">Transmembrane helix</keyword>
<dbReference type="PANTHER" id="PTHR14969">
    <property type="entry name" value="SPHINGOSINE-1-PHOSPHATE PHOSPHOHYDROLASE"/>
    <property type="match status" value="1"/>
</dbReference>
<dbReference type="InterPro" id="IPR036938">
    <property type="entry name" value="PAP2/HPO_sf"/>
</dbReference>
<comment type="caution">
    <text evidence="9">The sequence shown here is derived from an EMBL/GenBank/DDBJ whole genome shotgun (WGS) entry which is preliminary data.</text>
</comment>
<feature type="domain" description="Phosphatidic acid phosphatase type 2/haloperoxidase" evidence="8">
    <location>
        <begin position="93"/>
        <end position="205"/>
    </location>
</feature>
<evidence type="ECO:0000313" key="10">
    <source>
        <dbReference type="Proteomes" id="UP001501469"/>
    </source>
</evidence>
<feature type="transmembrane region" description="Helical" evidence="7">
    <location>
        <begin position="97"/>
        <end position="117"/>
    </location>
</feature>
<dbReference type="Proteomes" id="UP001501469">
    <property type="component" value="Unassembled WGS sequence"/>
</dbReference>
<evidence type="ECO:0000256" key="2">
    <source>
        <dbReference type="ARBA" id="ARBA00022475"/>
    </source>
</evidence>
<keyword evidence="2" id="KW-1003">Cell membrane</keyword>
<evidence type="ECO:0000256" key="3">
    <source>
        <dbReference type="ARBA" id="ARBA00022692"/>
    </source>
</evidence>
<name>A0ABP7U2I3_9BACT</name>
<dbReference type="PANTHER" id="PTHR14969:SF62">
    <property type="entry name" value="DECAPRENYLPHOSPHORYL-5-PHOSPHORIBOSE PHOSPHATASE RV3807C-RELATED"/>
    <property type="match status" value="1"/>
</dbReference>
<evidence type="ECO:0000256" key="5">
    <source>
        <dbReference type="ARBA" id="ARBA00022989"/>
    </source>
</evidence>
<dbReference type="InterPro" id="IPR000326">
    <property type="entry name" value="PAP2/HPO"/>
</dbReference>
<accession>A0ABP7U2I3</accession>
<dbReference type="Pfam" id="PF01569">
    <property type="entry name" value="PAP2"/>
    <property type="match status" value="1"/>
</dbReference>
<evidence type="ECO:0000256" key="1">
    <source>
        <dbReference type="ARBA" id="ARBA00004651"/>
    </source>
</evidence>
<evidence type="ECO:0000256" key="4">
    <source>
        <dbReference type="ARBA" id="ARBA00022801"/>
    </source>
</evidence>
<reference evidence="10" key="1">
    <citation type="journal article" date="2019" name="Int. J. Syst. Evol. Microbiol.">
        <title>The Global Catalogue of Microorganisms (GCM) 10K type strain sequencing project: providing services to taxonomists for standard genome sequencing and annotation.</title>
        <authorList>
            <consortium name="The Broad Institute Genomics Platform"/>
            <consortium name="The Broad Institute Genome Sequencing Center for Infectious Disease"/>
            <person name="Wu L."/>
            <person name="Ma J."/>
        </authorList>
    </citation>
    <scope>NUCLEOTIDE SEQUENCE [LARGE SCALE GENOMIC DNA]</scope>
    <source>
        <strain evidence="10">JCM 17225</strain>
    </source>
</reference>
<dbReference type="RefSeq" id="WP_345053453.1">
    <property type="nucleotide sequence ID" value="NZ_BAABDK010000016.1"/>
</dbReference>
<feature type="transmembrane region" description="Helical" evidence="7">
    <location>
        <begin position="163"/>
        <end position="184"/>
    </location>
</feature>
<keyword evidence="6 7" id="KW-0472">Membrane</keyword>
<sequence length="216" mass="23402">MILPLPVEAKPLPSSRGLWLVLLSAGMVALGLAFEVVRAGNLPWDAPILDYWHRHSTPTLDRVAVFLTVVGNTGPMVSLGVLVWLGLLLLRQVRPAWVFFAAVGGSMVLTQIIKRLVARPRPALWASIRPEHTFSFPSGHAMDTAAIAAALVFLVWGSRRCGWVLWLAPLFSLAVGWARLYLGVHNPSDVLAGWAAAVAWVAVVQLAARPKRALAS</sequence>
<feature type="transmembrane region" description="Helical" evidence="7">
    <location>
        <begin position="63"/>
        <end position="90"/>
    </location>
</feature>
<dbReference type="Gene3D" id="1.20.144.10">
    <property type="entry name" value="Phosphatidic acid phosphatase type 2/haloperoxidase"/>
    <property type="match status" value="2"/>
</dbReference>
<dbReference type="SUPFAM" id="SSF48317">
    <property type="entry name" value="Acid phosphatase/Vanadium-dependent haloperoxidase"/>
    <property type="match status" value="1"/>
</dbReference>
<evidence type="ECO:0000313" key="9">
    <source>
        <dbReference type="EMBL" id="GAA4034944.1"/>
    </source>
</evidence>
<evidence type="ECO:0000256" key="6">
    <source>
        <dbReference type="ARBA" id="ARBA00023136"/>
    </source>
</evidence>
<keyword evidence="3 7" id="KW-0812">Transmembrane</keyword>
<protein>
    <submittedName>
        <fullName evidence="9">Phosphatase PAP2 family protein</fullName>
    </submittedName>
</protein>
<evidence type="ECO:0000256" key="7">
    <source>
        <dbReference type="SAM" id="Phobius"/>
    </source>
</evidence>